<sequence length="391" mass="43725">MKQISLTPLASRNPEPLKVPAHWVGSPPTSFKNPWSSFAKQHGLLDVFKARFGSERNFIAVPETRDELVKVRKPDFGRSLSGWQEGLKATWLGHAGFLVETACSASTTRHEFSADEKTDVRGVRILFDAVFSERTSPVDFFGPKRYTPTPCTLDELPDVDLVVLSHNHYDHLDIATITHVYKKAKAAGKDIHFFAPLGNKQWFIDTGMGITADEVTECDWWDSQRIEIEGIGRVDLTCTPAQHTSGRTPFDASRTLWCSWAVEDLQSQKKLFFAGDTAYKATSADTACPAFKQIGEVFGGVDFAMVPIGLYSPEWLLSNVHCCPEDSLNIHKDIRSKKTVGMHYGTVRGGISGQYEDVREPPRRWQECCAKEGRWQTECYLCDVGETLTAA</sequence>
<dbReference type="Proteomes" id="UP000030641">
    <property type="component" value="Unassembled WGS sequence"/>
</dbReference>
<dbReference type="InterPro" id="IPR024884">
    <property type="entry name" value="NAPE-PLD"/>
</dbReference>
<dbReference type="GO" id="GO:0005737">
    <property type="term" value="C:cytoplasm"/>
    <property type="evidence" value="ECO:0007669"/>
    <property type="project" value="TreeGrafter"/>
</dbReference>
<dbReference type="GO" id="GO:0070290">
    <property type="term" value="F:N-acylphosphatidylethanolamine-specific phospholipase D activity"/>
    <property type="evidence" value="ECO:0007669"/>
    <property type="project" value="InterPro"/>
</dbReference>
<evidence type="ECO:0000313" key="4">
    <source>
        <dbReference type="Proteomes" id="UP000030641"/>
    </source>
</evidence>
<dbReference type="PIRSF" id="PIRSF038896">
    <property type="entry name" value="NAPE-PLD"/>
    <property type="match status" value="1"/>
</dbReference>
<reference evidence="3 4" key="1">
    <citation type="journal article" date="2014" name="BMC Genomics">
        <title>Genome sequencing of four Aureobasidium pullulans varieties: biotechnological potential, stress tolerance, and description of new species.</title>
        <authorList>
            <person name="Gostin Ar C."/>
            <person name="Ohm R.A."/>
            <person name="Kogej T."/>
            <person name="Sonjak S."/>
            <person name="Turk M."/>
            <person name="Zajc J."/>
            <person name="Zalar P."/>
            <person name="Grube M."/>
            <person name="Sun H."/>
            <person name="Han J."/>
            <person name="Sharma A."/>
            <person name="Chiniquy J."/>
            <person name="Ngan C.Y."/>
            <person name="Lipzen A."/>
            <person name="Barry K."/>
            <person name="Grigoriev I.V."/>
            <person name="Gunde-Cimerman N."/>
        </authorList>
    </citation>
    <scope>NUCLEOTIDE SEQUENCE [LARGE SCALE GENOMIC DNA]</scope>
    <source>
        <strain evidence="3 4">EXF-2481</strain>
    </source>
</reference>
<feature type="domain" description="Metallo-beta-lactamase" evidence="2">
    <location>
        <begin position="124"/>
        <end position="344"/>
    </location>
</feature>
<gene>
    <name evidence="3" type="ORF">AUEXF2481DRAFT_95561</name>
</gene>
<dbReference type="OMA" id="EPPERWR"/>
<dbReference type="EMBL" id="KL584753">
    <property type="protein sequence ID" value="KEQ97908.1"/>
    <property type="molecule type" value="Genomic_DNA"/>
</dbReference>
<dbReference type="Pfam" id="PF12706">
    <property type="entry name" value="Lactamase_B_2"/>
    <property type="match status" value="1"/>
</dbReference>
<dbReference type="GO" id="GO:0008270">
    <property type="term" value="F:zinc ion binding"/>
    <property type="evidence" value="ECO:0007669"/>
    <property type="project" value="InterPro"/>
</dbReference>
<dbReference type="InParanoid" id="A0A074YJB4"/>
<accession>A0A074YJB4</accession>
<name>A0A074YJB4_AURSE</name>
<feature type="binding site" evidence="1">
    <location>
        <position position="321"/>
    </location>
    <ligand>
        <name>an N-acyl-1,2-diacyl-sn-glycero-3-phosphoethanolamine</name>
        <dbReference type="ChEBI" id="CHEBI:62537"/>
    </ligand>
</feature>
<dbReference type="FunCoup" id="A0A074YJB4">
    <property type="interactions" value="43"/>
</dbReference>
<keyword evidence="4" id="KW-1185">Reference proteome</keyword>
<dbReference type="PANTHER" id="PTHR15032:SF4">
    <property type="entry name" value="N-ACYL-PHOSPHATIDYLETHANOLAMINE-HYDROLYZING PHOSPHOLIPASE D"/>
    <property type="match status" value="1"/>
</dbReference>
<feature type="binding site" evidence="1">
    <location>
        <position position="169"/>
    </location>
    <ligand>
        <name>an N-acyl-1,2-diacyl-sn-glycero-3-phosphoethanolamine</name>
        <dbReference type="ChEBI" id="CHEBI:62537"/>
    </ligand>
</feature>
<evidence type="ECO:0000256" key="1">
    <source>
        <dbReference type="PIRSR" id="PIRSR038896-50"/>
    </source>
</evidence>
<dbReference type="GO" id="GO:0070292">
    <property type="term" value="P:N-acylphosphatidylethanolamine metabolic process"/>
    <property type="evidence" value="ECO:0007669"/>
    <property type="project" value="TreeGrafter"/>
</dbReference>
<dbReference type="GeneID" id="25372372"/>
<protein>
    <recommendedName>
        <fullName evidence="2">Metallo-beta-lactamase domain-containing protein</fullName>
    </recommendedName>
</protein>
<proteinExistence type="predicted"/>
<dbReference type="PANTHER" id="PTHR15032">
    <property type="entry name" value="N-ACYL-PHOSPHATIDYLETHANOLAMINE-HYDROLYZING PHOSPHOLIPASE D"/>
    <property type="match status" value="1"/>
</dbReference>
<dbReference type="AlphaFoldDB" id="A0A074YJB4"/>
<dbReference type="GO" id="GO:0070291">
    <property type="term" value="P:N-acylethanolamine metabolic process"/>
    <property type="evidence" value="ECO:0007669"/>
    <property type="project" value="TreeGrafter"/>
</dbReference>
<evidence type="ECO:0000259" key="2">
    <source>
        <dbReference type="Pfam" id="PF12706"/>
    </source>
</evidence>
<dbReference type="RefSeq" id="XP_013346475.1">
    <property type="nucleotide sequence ID" value="XM_013491021.1"/>
</dbReference>
<dbReference type="HOGENOM" id="CLU_020884_2_0_1"/>
<dbReference type="InterPro" id="IPR036866">
    <property type="entry name" value="RibonucZ/Hydroxyglut_hydro"/>
</dbReference>
<dbReference type="Gene3D" id="3.60.15.10">
    <property type="entry name" value="Ribonuclease Z/Hydroxyacylglutathione hydrolase-like"/>
    <property type="match status" value="1"/>
</dbReference>
<organism evidence="3 4">
    <name type="scientific">Aureobasidium subglaciale (strain EXF-2481)</name>
    <name type="common">Aureobasidium pullulans var. subglaciale</name>
    <dbReference type="NCBI Taxonomy" id="1043005"/>
    <lineage>
        <taxon>Eukaryota</taxon>
        <taxon>Fungi</taxon>
        <taxon>Dikarya</taxon>
        <taxon>Ascomycota</taxon>
        <taxon>Pezizomycotina</taxon>
        <taxon>Dothideomycetes</taxon>
        <taxon>Dothideomycetidae</taxon>
        <taxon>Dothideales</taxon>
        <taxon>Saccotheciaceae</taxon>
        <taxon>Aureobasidium</taxon>
    </lineage>
</organism>
<dbReference type="OrthoDB" id="332863at2759"/>
<dbReference type="InterPro" id="IPR001279">
    <property type="entry name" value="Metallo-B-lactamas"/>
</dbReference>
<dbReference type="SUPFAM" id="SSF56281">
    <property type="entry name" value="Metallo-hydrolase/oxidoreductase"/>
    <property type="match status" value="1"/>
</dbReference>
<evidence type="ECO:0000313" key="3">
    <source>
        <dbReference type="EMBL" id="KEQ97908.1"/>
    </source>
</evidence>